<gene>
    <name evidence="2" type="ORF">MMIC_P0563</name>
</gene>
<feature type="transmembrane region" description="Helical" evidence="1">
    <location>
        <begin position="7"/>
        <end position="28"/>
    </location>
</feature>
<evidence type="ECO:0000256" key="1">
    <source>
        <dbReference type="SAM" id="Phobius"/>
    </source>
</evidence>
<accession>A0A1L8CL22</accession>
<evidence type="ECO:0000313" key="3">
    <source>
        <dbReference type="Proteomes" id="UP000231632"/>
    </source>
</evidence>
<keyword evidence="1" id="KW-0812">Transmembrane</keyword>
<evidence type="ECO:0000313" key="2">
    <source>
        <dbReference type="EMBL" id="GAV19614.1"/>
    </source>
</evidence>
<protein>
    <submittedName>
        <fullName evidence="2">Uncharacterized protein</fullName>
    </submittedName>
</protein>
<name>A0A1L8CL22_9PROT</name>
<reference evidence="2 3" key="1">
    <citation type="journal article" date="2017" name="Arch. Microbiol.">
        <title>Mariprofundus micogutta sp. nov., a novel iron-oxidizing zetaproteobacterium isolated from a deep-sea hydrothermal field at the Bayonnaise knoll of the Izu-Ogasawara arc, and a description of Mariprofundales ord. nov. and Zetaproteobacteria classis nov.</title>
        <authorList>
            <person name="Makita H."/>
            <person name="Tanaka E."/>
            <person name="Mitsunobu S."/>
            <person name="Miyazaki M."/>
            <person name="Nunoura T."/>
            <person name="Uematsu K."/>
            <person name="Takaki Y."/>
            <person name="Nishi S."/>
            <person name="Shimamura S."/>
            <person name="Takai K."/>
        </authorList>
    </citation>
    <scope>NUCLEOTIDE SEQUENCE [LARGE SCALE GENOMIC DNA]</scope>
    <source>
        <strain evidence="2 3">ET2</strain>
    </source>
</reference>
<keyword evidence="1" id="KW-1133">Transmembrane helix</keyword>
<dbReference type="EMBL" id="BDFD01000003">
    <property type="protein sequence ID" value="GAV19614.1"/>
    <property type="molecule type" value="Genomic_DNA"/>
</dbReference>
<dbReference type="AlphaFoldDB" id="A0A1L8CL22"/>
<proteinExistence type="predicted"/>
<sequence length="47" mass="5162">MRYDGKYLHIIGLMASEGGVAGLLAPHLPLLIRFPLSSDPDNRQNTI</sequence>
<keyword evidence="3" id="KW-1185">Reference proteome</keyword>
<dbReference type="STRING" id="1921010.MMIC_P0563"/>
<organism evidence="2 3">
    <name type="scientific">Mariprofundus micogutta</name>
    <dbReference type="NCBI Taxonomy" id="1921010"/>
    <lineage>
        <taxon>Bacteria</taxon>
        <taxon>Pseudomonadati</taxon>
        <taxon>Pseudomonadota</taxon>
        <taxon>Candidatius Mariprofundia</taxon>
        <taxon>Mariprofundales</taxon>
        <taxon>Mariprofundaceae</taxon>
        <taxon>Mariprofundus</taxon>
    </lineage>
</organism>
<keyword evidence="1" id="KW-0472">Membrane</keyword>
<comment type="caution">
    <text evidence="2">The sequence shown here is derived from an EMBL/GenBank/DDBJ whole genome shotgun (WGS) entry which is preliminary data.</text>
</comment>
<dbReference type="Proteomes" id="UP000231632">
    <property type="component" value="Unassembled WGS sequence"/>
</dbReference>